<gene>
    <name evidence="1" type="ORF">EVOR1521_LOCUS2426</name>
</gene>
<dbReference type="Gene3D" id="3.40.50.150">
    <property type="entry name" value="Vaccinia Virus protein VP39"/>
    <property type="match status" value="1"/>
</dbReference>
<comment type="caution">
    <text evidence="1">The sequence shown here is derived from an EMBL/GenBank/DDBJ whole genome shotgun (WGS) entry which is preliminary data.</text>
</comment>
<name>A0AA36HNB1_9DINO</name>
<dbReference type="SUPFAM" id="SSF53335">
    <property type="entry name" value="S-adenosyl-L-methionine-dependent methyltransferases"/>
    <property type="match status" value="1"/>
</dbReference>
<reference evidence="1" key="1">
    <citation type="submission" date="2023-08" db="EMBL/GenBank/DDBJ databases">
        <authorList>
            <person name="Chen Y."/>
            <person name="Shah S."/>
            <person name="Dougan E. K."/>
            <person name="Thang M."/>
            <person name="Chan C."/>
        </authorList>
    </citation>
    <scope>NUCLEOTIDE SEQUENCE</scope>
</reference>
<dbReference type="EMBL" id="CAUJNA010000127">
    <property type="protein sequence ID" value="CAJ1372319.1"/>
    <property type="molecule type" value="Genomic_DNA"/>
</dbReference>
<keyword evidence="2" id="KW-1185">Reference proteome</keyword>
<dbReference type="CDD" id="cd02440">
    <property type="entry name" value="AdoMet_MTases"/>
    <property type="match status" value="1"/>
</dbReference>
<dbReference type="AlphaFoldDB" id="A0AA36HNB1"/>
<evidence type="ECO:0000313" key="2">
    <source>
        <dbReference type="Proteomes" id="UP001178507"/>
    </source>
</evidence>
<sequence>MKALNKIRKNIAGDGVEEDTARAVEPEMKISIVRVKAQPRKHKVISYGYRKLVDGEVPEMYRFQYLPDPDLPEDLHPGVIPAGFSACVPVDQDMVYFHTREGDTGPEYQVVYTQPDPAGGDTPAHSMVLEWTNDVDAIWVEALQQLEDNAGLSEVEEVEGPPQMTPEWWDIHYLETLEIVDTSADPRNPDARLGLGLEGGSLADAGLLDAAVTCVQKALWNISTARPRVLVIGCGLSPLVFVLADRLPVDASCLELSPSLLESLEAMASPLPRPPSFAQGDITAPEASTDEALKPSSFDVIVDENVLDGMACRFPISVGIASLQQALQGITWLLQPAGRLVTISFAPLAADPYLDSFYDWVLQPGCALDPLHAASWGKRHSPHSRQHGAAKSAET</sequence>
<proteinExistence type="predicted"/>
<evidence type="ECO:0000313" key="1">
    <source>
        <dbReference type="EMBL" id="CAJ1372319.1"/>
    </source>
</evidence>
<dbReference type="Proteomes" id="UP001178507">
    <property type="component" value="Unassembled WGS sequence"/>
</dbReference>
<accession>A0AA36HNB1</accession>
<organism evidence="1 2">
    <name type="scientific">Effrenium voratum</name>
    <dbReference type="NCBI Taxonomy" id="2562239"/>
    <lineage>
        <taxon>Eukaryota</taxon>
        <taxon>Sar</taxon>
        <taxon>Alveolata</taxon>
        <taxon>Dinophyceae</taxon>
        <taxon>Suessiales</taxon>
        <taxon>Symbiodiniaceae</taxon>
        <taxon>Effrenium</taxon>
    </lineage>
</organism>
<dbReference type="InterPro" id="IPR029063">
    <property type="entry name" value="SAM-dependent_MTases_sf"/>
</dbReference>
<protein>
    <submittedName>
        <fullName evidence="1">Uncharacterized protein</fullName>
    </submittedName>
</protein>